<reference evidence="1" key="1">
    <citation type="submission" date="2023-02" db="EMBL/GenBank/DDBJ databases">
        <title>NDM-1 &amp; ACT-7 co producing ST 133 Enterobacter.</title>
        <authorList>
            <person name="Halder G."/>
            <person name="Chaudhuri B."/>
            <person name="Dutta S."/>
        </authorList>
    </citation>
    <scope>NUCLEOTIDE SEQUENCE</scope>
    <source>
        <strain evidence="1">PEER 323</strain>
    </source>
</reference>
<sequence>MKIETKAIIDRYPKLKEGYYVCVDGKCPYGDQIAIRWEGGVWWRDFEFSDGFNEELEKNLKELSVG</sequence>
<evidence type="ECO:0000313" key="2">
    <source>
        <dbReference type="Proteomes" id="UP001182277"/>
    </source>
</evidence>
<name>A0AAE4J6Z1_9ENTR</name>
<dbReference type="AlphaFoldDB" id="A0AAE4J6Z1"/>
<evidence type="ECO:0000313" key="1">
    <source>
        <dbReference type="EMBL" id="MDS0021970.1"/>
    </source>
</evidence>
<organism evidence="1 2">
    <name type="scientific">Enterobacter hormaechei subsp. steigerwaltii</name>
    <dbReference type="NCBI Taxonomy" id="299766"/>
    <lineage>
        <taxon>Bacteria</taxon>
        <taxon>Pseudomonadati</taxon>
        <taxon>Pseudomonadota</taxon>
        <taxon>Gammaproteobacteria</taxon>
        <taxon>Enterobacterales</taxon>
        <taxon>Enterobacteriaceae</taxon>
        <taxon>Enterobacter</taxon>
        <taxon>Enterobacter cloacae complex</taxon>
    </lineage>
</organism>
<comment type="caution">
    <text evidence="1">The sequence shown here is derived from an EMBL/GenBank/DDBJ whole genome shotgun (WGS) entry which is preliminary data.</text>
</comment>
<gene>
    <name evidence="1" type="ORF">PTZ61_25170</name>
</gene>
<dbReference type="Proteomes" id="UP001182277">
    <property type="component" value="Unassembled WGS sequence"/>
</dbReference>
<proteinExistence type="predicted"/>
<dbReference type="EMBL" id="JARDRS010000032">
    <property type="protein sequence ID" value="MDS0021970.1"/>
    <property type="molecule type" value="Genomic_DNA"/>
</dbReference>
<accession>A0AAE4J6Z1</accession>
<dbReference type="RefSeq" id="WP_231532626.1">
    <property type="nucleotide sequence ID" value="NZ_JARDRS010000032.1"/>
</dbReference>
<protein>
    <submittedName>
        <fullName evidence="1">Uncharacterized protein</fullName>
    </submittedName>
</protein>